<gene>
    <name evidence="3" type="ORF">R5A26_21470</name>
</gene>
<dbReference type="CDD" id="cd00161">
    <property type="entry name" value="beta-trefoil_Ricin-like"/>
    <property type="match status" value="1"/>
</dbReference>
<reference evidence="3 4" key="1">
    <citation type="submission" date="2023-10" db="EMBL/GenBank/DDBJ databases">
        <title>Characterization of rhizosphere-enriched actinobacteria from wheat plants lab-grown on chernevaya soil.</title>
        <authorList>
            <person name="Tikhonova E.N."/>
            <person name="Konopkin A."/>
            <person name="Kravchenko I.K."/>
        </authorList>
    </citation>
    <scope>NUCLEOTIDE SEQUENCE [LARGE SCALE GENOMIC DNA]</scope>
    <source>
        <strain evidence="3 4">RR29</strain>
    </source>
</reference>
<keyword evidence="1" id="KW-0732">Signal</keyword>
<dbReference type="Gene3D" id="2.80.10.50">
    <property type="match status" value="2"/>
</dbReference>
<dbReference type="RefSeq" id="WP_019063059.1">
    <property type="nucleotide sequence ID" value="NZ_JAPEMW010000001.1"/>
</dbReference>
<dbReference type="InterPro" id="IPR000772">
    <property type="entry name" value="Ricin_B_lectin"/>
</dbReference>
<dbReference type="SUPFAM" id="SSF50370">
    <property type="entry name" value="Ricin B-like lectins"/>
    <property type="match status" value="1"/>
</dbReference>
<dbReference type="InterPro" id="IPR035992">
    <property type="entry name" value="Ricin_B-like_lectins"/>
</dbReference>
<dbReference type="Pfam" id="PF00652">
    <property type="entry name" value="Ricin_B_lectin"/>
    <property type="match status" value="1"/>
</dbReference>
<evidence type="ECO:0000313" key="4">
    <source>
        <dbReference type="Proteomes" id="UP001187346"/>
    </source>
</evidence>
<feature type="signal peptide" evidence="1">
    <location>
        <begin position="1"/>
        <end position="27"/>
    </location>
</feature>
<protein>
    <submittedName>
        <fullName evidence="3">Ricin-type beta-trefoil lectin domain protein</fullName>
    </submittedName>
</protein>
<dbReference type="Proteomes" id="UP001187346">
    <property type="component" value="Unassembled WGS sequence"/>
</dbReference>
<dbReference type="PROSITE" id="PS50231">
    <property type="entry name" value="RICIN_B_LECTIN"/>
    <property type="match status" value="1"/>
</dbReference>
<accession>A0ABU4FEM1</accession>
<sequence>MIKHLERALTALALTALPLLAGTSPVAAEGVPQYFQITTHLNGKCLATNGDNVEVQRCNDGTGNQLWYWRNGKVLVNGAEQHCLDVKNGEVNAAAQAVGDCHGLANQRWYKDGDRLRTEVNNQCLSIQNNGDQSEHAGINVRNCGSNTWQWWRVPNPS</sequence>
<keyword evidence="4" id="KW-1185">Reference proteome</keyword>
<comment type="caution">
    <text evidence="3">The sequence shown here is derived from an EMBL/GenBank/DDBJ whole genome shotgun (WGS) entry which is preliminary data.</text>
</comment>
<dbReference type="SMART" id="SM00458">
    <property type="entry name" value="RICIN"/>
    <property type="match status" value="1"/>
</dbReference>
<evidence type="ECO:0000259" key="2">
    <source>
        <dbReference type="SMART" id="SM00458"/>
    </source>
</evidence>
<dbReference type="EMBL" id="JAWMAJ010000068">
    <property type="protein sequence ID" value="MDV7218520.1"/>
    <property type="molecule type" value="Genomic_DNA"/>
</dbReference>
<evidence type="ECO:0000313" key="3">
    <source>
        <dbReference type="EMBL" id="MDV7218520.1"/>
    </source>
</evidence>
<name>A0ABU4FEM1_9ACTN</name>
<proteinExistence type="predicted"/>
<organism evidence="3 4">
    <name type="scientific">Streptomyces prunicolor</name>
    <dbReference type="NCBI Taxonomy" id="67348"/>
    <lineage>
        <taxon>Bacteria</taxon>
        <taxon>Bacillati</taxon>
        <taxon>Actinomycetota</taxon>
        <taxon>Actinomycetes</taxon>
        <taxon>Kitasatosporales</taxon>
        <taxon>Streptomycetaceae</taxon>
        <taxon>Streptomyces</taxon>
    </lineage>
</organism>
<evidence type="ECO:0000256" key="1">
    <source>
        <dbReference type="SAM" id="SignalP"/>
    </source>
</evidence>
<feature type="domain" description="Ricin B lectin" evidence="2">
    <location>
        <begin position="33"/>
        <end position="155"/>
    </location>
</feature>
<feature type="chain" id="PRO_5047298173" evidence="1">
    <location>
        <begin position="28"/>
        <end position="158"/>
    </location>
</feature>